<gene>
    <name evidence="8" type="ORF">KASA_0P01518G</name>
</gene>
<evidence type="ECO:0000313" key="8">
    <source>
        <dbReference type="EMBL" id="SMN19017.1"/>
    </source>
</evidence>
<dbReference type="Gene3D" id="3.40.50.300">
    <property type="entry name" value="P-loop containing nucleotide triphosphate hydrolases"/>
    <property type="match status" value="1"/>
</dbReference>
<evidence type="ECO:0000256" key="7">
    <source>
        <dbReference type="ARBA" id="ARBA00035140"/>
    </source>
</evidence>
<keyword evidence="3" id="KW-0809">Transit peptide</keyword>
<dbReference type="Pfam" id="PF10236">
    <property type="entry name" value="DAP3"/>
    <property type="match status" value="1"/>
</dbReference>
<evidence type="ECO:0000256" key="4">
    <source>
        <dbReference type="ARBA" id="ARBA00022980"/>
    </source>
</evidence>
<dbReference type="PANTHER" id="PTHR12810:SF0">
    <property type="entry name" value="SMALL RIBOSOMAL SUBUNIT PROTEIN MS29"/>
    <property type="match status" value="1"/>
</dbReference>
<dbReference type="OrthoDB" id="274828at2759"/>
<dbReference type="InterPro" id="IPR017082">
    <property type="entry name" value="Ribosomal_mS29_fun"/>
</dbReference>
<dbReference type="InterPro" id="IPR027417">
    <property type="entry name" value="P-loop_NTPase"/>
</dbReference>
<dbReference type="Proteomes" id="UP000196158">
    <property type="component" value="Unassembled WGS sequence"/>
</dbReference>
<dbReference type="AlphaFoldDB" id="A0A1X7R014"/>
<reference evidence="8 9" key="1">
    <citation type="submission" date="2017-04" db="EMBL/GenBank/DDBJ databases">
        <authorList>
            <person name="Afonso C.L."/>
            <person name="Miller P.J."/>
            <person name="Scott M.A."/>
            <person name="Spackman E."/>
            <person name="Goraichik I."/>
            <person name="Dimitrov K.M."/>
            <person name="Suarez D.L."/>
            <person name="Swayne D.E."/>
        </authorList>
    </citation>
    <scope>NUCLEOTIDE SEQUENCE [LARGE SCALE GENOMIC DNA]</scope>
</reference>
<evidence type="ECO:0000256" key="3">
    <source>
        <dbReference type="ARBA" id="ARBA00022946"/>
    </source>
</evidence>
<keyword evidence="6" id="KW-0687">Ribonucleoprotein</keyword>
<organism evidence="8 9">
    <name type="scientific">Maudiozyma saulgeensis</name>
    <dbReference type="NCBI Taxonomy" id="1789683"/>
    <lineage>
        <taxon>Eukaryota</taxon>
        <taxon>Fungi</taxon>
        <taxon>Dikarya</taxon>
        <taxon>Ascomycota</taxon>
        <taxon>Saccharomycotina</taxon>
        <taxon>Saccharomycetes</taxon>
        <taxon>Saccharomycetales</taxon>
        <taxon>Saccharomycetaceae</taxon>
        <taxon>Maudiozyma</taxon>
    </lineage>
</organism>
<sequence>MLRAQSRNICQTAVRNAGVAGKAKSQGFSKAASTSKRPAPKRITPTTLYKNWINTVHSSKLNANATQVSGIPTFSPVNMDPCMGNVAHFSDKQTKALRYLGSFKKGQFNELFTKPISLVRKDSTEQLWKKLSTTDSQRVIITGESGIGKTSLLAQMHSYAVEFDFVVVNISFPELFLNGRNDFFFDKNLKSYVQPMYLKTLIRKIMKANDQNLLNSIKLSKDYTFVKTTLKGTVNINLVKGKNSLFDLMNISINTNLRGEQFEGIISELFSQSKVPICFTVDNFSKMLTGAFSDYKDVNNKNIHLLELQVGKTIMDIVSNNQKLNNKKSCVILATSGVDKTNRTLPVALGKIPADPYMKRNLYEPKFVEILQNGKVEEFEVPKLSREEAKKLIQYYIDAKVVLNRDVESKTLDQLTDEKYFMSGSGNPRELLKSIVLTHK</sequence>
<evidence type="ECO:0000256" key="2">
    <source>
        <dbReference type="ARBA" id="ARBA00009863"/>
    </source>
</evidence>
<dbReference type="GO" id="GO:0032543">
    <property type="term" value="P:mitochondrial translation"/>
    <property type="evidence" value="ECO:0007669"/>
    <property type="project" value="InterPro"/>
</dbReference>
<dbReference type="EMBL" id="FXLY01000003">
    <property type="protein sequence ID" value="SMN19017.1"/>
    <property type="molecule type" value="Genomic_DNA"/>
</dbReference>
<evidence type="ECO:0000256" key="6">
    <source>
        <dbReference type="ARBA" id="ARBA00023274"/>
    </source>
</evidence>
<accession>A0A1X7R014</accession>
<dbReference type="PIRSF" id="PIRSF036996">
    <property type="entry name" value="RSM23"/>
    <property type="match status" value="1"/>
</dbReference>
<proteinExistence type="inferred from homology"/>
<dbReference type="GO" id="GO:0005763">
    <property type="term" value="C:mitochondrial small ribosomal subunit"/>
    <property type="evidence" value="ECO:0007669"/>
    <property type="project" value="InterPro"/>
</dbReference>
<evidence type="ECO:0000256" key="5">
    <source>
        <dbReference type="ARBA" id="ARBA00023128"/>
    </source>
</evidence>
<protein>
    <recommendedName>
        <fullName evidence="7">Small ribosomal subunit protein mS29</fullName>
    </recommendedName>
</protein>
<dbReference type="InterPro" id="IPR019368">
    <property type="entry name" value="Ribosomal_mS29"/>
</dbReference>
<comment type="similarity">
    <text evidence="2">Belongs to the mitochondrion-specific ribosomal protein mS29 family.</text>
</comment>
<keyword evidence="9" id="KW-1185">Reference proteome</keyword>
<dbReference type="GO" id="GO:0003735">
    <property type="term" value="F:structural constituent of ribosome"/>
    <property type="evidence" value="ECO:0007669"/>
    <property type="project" value="TreeGrafter"/>
</dbReference>
<comment type="subcellular location">
    <subcellularLocation>
        <location evidence="1">Mitochondrion</location>
    </subcellularLocation>
</comment>
<dbReference type="STRING" id="1789683.A0A1X7R014"/>
<dbReference type="SUPFAM" id="SSF52540">
    <property type="entry name" value="P-loop containing nucleoside triphosphate hydrolases"/>
    <property type="match status" value="1"/>
</dbReference>
<keyword evidence="5" id="KW-0496">Mitochondrion</keyword>
<keyword evidence="4 8" id="KW-0689">Ribosomal protein</keyword>
<evidence type="ECO:0000256" key="1">
    <source>
        <dbReference type="ARBA" id="ARBA00004173"/>
    </source>
</evidence>
<name>A0A1X7R014_9SACH</name>
<dbReference type="PANTHER" id="PTHR12810">
    <property type="entry name" value="MITOCHONDRIAL 28S RIBOSOMAL PROTEIN S29"/>
    <property type="match status" value="1"/>
</dbReference>
<evidence type="ECO:0000313" key="9">
    <source>
        <dbReference type="Proteomes" id="UP000196158"/>
    </source>
</evidence>